<dbReference type="EMBL" id="JAROKS010000014">
    <property type="protein sequence ID" value="KAK1797280.1"/>
    <property type="molecule type" value="Genomic_DNA"/>
</dbReference>
<evidence type="ECO:0000256" key="4">
    <source>
        <dbReference type="ARBA" id="ARBA00023180"/>
    </source>
</evidence>
<protein>
    <recommendedName>
        <fullName evidence="9">Ig-like domain-containing protein</fullName>
    </recommendedName>
</protein>
<gene>
    <name evidence="7" type="ORF">P4O66_008666</name>
</gene>
<keyword evidence="6" id="KW-0812">Transmembrane</keyword>
<evidence type="ECO:0000256" key="1">
    <source>
        <dbReference type="ARBA" id="ARBA00004370"/>
    </source>
</evidence>
<keyword evidence="3 6" id="KW-0472">Membrane</keyword>
<dbReference type="InterPro" id="IPR013783">
    <property type="entry name" value="Ig-like_fold"/>
</dbReference>
<dbReference type="InterPro" id="IPR015631">
    <property type="entry name" value="CD2/SLAM_rcpt"/>
</dbReference>
<dbReference type="Gene3D" id="2.60.40.10">
    <property type="entry name" value="Immunoglobulins"/>
    <property type="match status" value="1"/>
</dbReference>
<dbReference type="SUPFAM" id="SSF48726">
    <property type="entry name" value="Immunoglobulin"/>
    <property type="match status" value="1"/>
</dbReference>
<keyword evidence="4" id="KW-0325">Glycoprotein</keyword>
<dbReference type="AlphaFoldDB" id="A0AAD9DVS5"/>
<keyword evidence="2" id="KW-0732">Signal</keyword>
<sequence length="359" mass="40514">MLMQFKCLISQPYSFPLVMRSPLCIFTFIIMSFIADCAEQSPMVLYEMKGKTVHLSLGEQLNMTQLKWRKKEELIATLENQKTEIKVRNKYGLEVSNGSLTIKNVTEEDSGLYKAQHGQWETNVIQYHLKVQEAVSDPIINTGLLQLNSSADVCRVLINCSADGDTVMYDCDLQNCPGTNFSLSGVNITIAVTSNGIVECEAINHVSKKKTSTPMDITCAKMNTAIPDRTPDFILVWIPVLACLMMVCLLGVFFLIKGYYSKKKSQVENIHSDREINTVYTVVHKRRTPTENPAANCPPLTVYDVPSKYVKAFQSTNEQMQTDNREHSLEEQTSTANTEVQEKAEDKHLTVYWTLGQKL</sequence>
<comment type="caution">
    <text evidence="7">The sequence shown here is derived from an EMBL/GenBank/DDBJ whole genome shotgun (WGS) entry which is preliminary data.</text>
</comment>
<evidence type="ECO:0008006" key="9">
    <source>
        <dbReference type="Google" id="ProtNLM"/>
    </source>
</evidence>
<keyword evidence="8" id="KW-1185">Reference proteome</keyword>
<organism evidence="7 8">
    <name type="scientific">Electrophorus voltai</name>
    <dbReference type="NCBI Taxonomy" id="2609070"/>
    <lineage>
        <taxon>Eukaryota</taxon>
        <taxon>Metazoa</taxon>
        <taxon>Chordata</taxon>
        <taxon>Craniata</taxon>
        <taxon>Vertebrata</taxon>
        <taxon>Euteleostomi</taxon>
        <taxon>Actinopterygii</taxon>
        <taxon>Neopterygii</taxon>
        <taxon>Teleostei</taxon>
        <taxon>Ostariophysi</taxon>
        <taxon>Gymnotiformes</taxon>
        <taxon>Gymnotoidei</taxon>
        <taxon>Gymnotidae</taxon>
        <taxon>Electrophorus</taxon>
    </lineage>
</organism>
<feature type="transmembrane region" description="Helical" evidence="6">
    <location>
        <begin position="234"/>
        <end position="256"/>
    </location>
</feature>
<comment type="subcellular location">
    <subcellularLocation>
        <location evidence="1">Membrane</location>
    </subcellularLocation>
</comment>
<proteinExistence type="predicted"/>
<evidence type="ECO:0000256" key="2">
    <source>
        <dbReference type="ARBA" id="ARBA00022729"/>
    </source>
</evidence>
<evidence type="ECO:0000256" key="5">
    <source>
        <dbReference type="SAM" id="MobiDB-lite"/>
    </source>
</evidence>
<accession>A0AAD9DVS5</accession>
<dbReference type="GO" id="GO:0016020">
    <property type="term" value="C:membrane"/>
    <property type="evidence" value="ECO:0007669"/>
    <property type="project" value="UniProtKB-SubCell"/>
</dbReference>
<evidence type="ECO:0000256" key="3">
    <source>
        <dbReference type="ARBA" id="ARBA00023136"/>
    </source>
</evidence>
<evidence type="ECO:0000313" key="7">
    <source>
        <dbReference type="EMBL" id="KAK1797280.1"/>
    </source>
</evidence>
<dbReference type="PANTHER" id="PTHR12080">
    <property type="entry name" value="SIGNALING LYMPHOCYTIC ACTIVATION MOLECULE"/>
    <property type="match status" value="1"/>
</dbReference>
<dbReference type="PANTHER" id="PTHR12080:SF59">
    <property type="entry name" value="HEPATIC AND GLIAL CELL ADHESION MOLECULE"/>
    <property type="match status" value="1"/>
</dbReference>
<feature type="region of interest" description="Disordered" evidence="5">
    <location>
        <begin position="320"/>
        <end position="341"/>
    </location>
</feature>
<dbReference type="Proteomes" id="UP001239994">
    <property type="component" value="Unassembled WGS sequence"/>
</dbReference>
<evidence type="ECO:0000256" key="6">
    <source>
        <dbReference type="SAM" id="Phobius"/>
    </source>
</evidence>
<evidence type="ECO:0000313" key="8">
    <source>
        <dbReference type="Proteomes" id="UP001239994"/>
    </source>
</evidence>
<dbReference type="InterPro" id="IPR036179">
    <property type="entry name" value="Ig-like_dom_sf"/>
</dbReference>
<keyword evidence="6" id="KW-1133">Transmembrane helix</keyword>
<name>A0AAD9DVS5_9TELE</name>
<dbReference type="GO" id="GO:0005911">
    <property type="term" value="C:cell-cell junction"/>
    <property type="evidence" value="ECO:0007669"/>
    <property type="project" value="TreeGrafter"/>
</dbReference>
<reference evidence="7" key="1">
    <citation type="submission" date="2023-03" db="EMBL/GenBank/DDBJ databases">
        <title>Electrophorus voltai genome.</title>
        <authorList>
            <person name="Bian C."/>
        </authorList>
    </citation>
    <scope>NUCLEOTIDE SEQUENCE</scope>
    <source>
        <strain evidence="7">CB-2022</strain>
        <tissue evidence="7">Muscle</tissue>
    </source>
</reference>